<gene>
    <name evidence="2" type="ORF">NBR_LOCUS13400</name>
</gene>
<proteinExistence type="predicted"/>
<evidence type="ECO:0000313" key="2">
    <source>
        <dbReference type="EMBL" id="VDL76989.1"/>
    </source>
</evidence>
<sequence>MRRAKVLKLDQLDSFEREDVHRCSKQAHSVPEHARCVVKVLDNTRHIKRRPKTIKKKKVNAAQPVRAAEKPVSYLKKKPTKTAKTTHIRQHKPVVYSKYRKYAKPTKKEDWVGSFRLARAKRSIQNEDDYTQVVVDEPVQVVNRSSYDIYTPDSDTFISKIIRQMTKTVRKFKNKEGTESWRSAVDRIKLLGDEAKEQKRRRNALKKRLRMMMDNTPNEMQDPRKPLALKKLLMEDEALSMKKQLADEKREEVRVPMKVVRESIKLALMISGKNVSDFDKKTLKLVSPRFMSLVPDQDENELVSYQLTFNLLSPSLFSLHQEGNEIENTFSLPQLMKQLPNKDQEAWLDFIVEAAGELPLHDISVTDAVDMTEKKQREMKDKEMRALDGTPLYFTKENVTDKFGDIERRKIETFEKLDKSYTKRQVCRIIHFQTG</sequence>
<dbReference type="EMBL" id="UYSL01021028">
    <property type="protein sequence ID" value="VDL76989.1"/>
    <property type="molecule type" value="Genomic_DNA"/>
</dbReference>
<feature type="coiled-coil region" evidence="1">
    <location>
        <begin position="188"/>
        <end position="215"/>
    </location>
</feature>
<dbReference type="Pfam" id="PF04870">
    <property type="entry name" value="Moulting_cycle"/>
    <property type="match status" value="1"/>
</dbReference>
<keyword evidence="3" id="KW-1185">Reference proteome</keyword>
<evidence type="ECO:0000313" key="3">
    <source>
        <dbReference type="Proteomes" id="UP000271162"/>
    </source>
</evidence>
<dbReference type="WBParaSite" id="NBR_0001339901-mRNA-1">
    <property type="protein sequence ID" value="NBR_0001339901-mRNA-1"/>
    <property type="gene ID" value="NBR_0001339901"/>
</dbReference>
<dbReference type="OMA" id="TETWRET"/>
<accession>A0A0N4YAI2</accession>
<dbReference type="Proteomes" id="UP000271162">
    <property type="component" value="Unassembled WGS sequence"/>
</dbReference>
<dbReference type="PANTHER" id="PTHR21523:SF37">
    <property type="entry name" value="MLT-TEN (MLT-10) RELATED"/>
    <property type="match status" value="1"/>
</dbReference>
<reference evidence="2 3" key="2">
    <citation type="submission" date="2018-11" db="EMBL/GenBank/DDBJ databases">
        <authorList>
            <consortium name="Pathogen Informatics"/>
        </authorList>
    </citation>
    <scope>NUCLEOTIDE SEQUENCE [LARGE SCALE GENOMIC DNA]</scope>
</reference>
<protein>
    <submittedName>
        <fullName evidence="4">Ribosome biogenesis protein NOP53</fullName>
    </submittedName>
</protein>
<reference evidence="4" key="1">
    <citation type="submission" date="2017-02" db="UniProtKB">
        <authorList>
            <consortium name="WormBaseParasite"/>
        </authorList>
    </citation>
    <scope>IDENTIFICATION</scope>
</reference>
<dbReference type="InterPro" id="IPR006954">
    <property type="entry name" value="Mlt-10-like"/>
</dbReference>
<organism evidence="4">
    <name type="scientific">Nippostrongylus brasiliensis</name>
    <name type="common">Rat hookworm</name>
    <dbReference type="NCBI Taxonomy" id="27835"/>
    <lineage>
        <taxon>Eukaryota</taxon>
        <taxon>Metazoa</taxon>
        <taxon>Ecdysozoa</taxon>
        <taxon>Nematoda</taxon>
        <taxon>Chromadorea</taxon>
        <taxon>Rhabditida</taxon>
        <taxon>Rhabditina</taxon>
        <taxon>Rhabditomorpha</taxon>
        <taxon>Strongyloidea</taxon>
        <taxon>Heligmosomidae</taxon>
        <taxon>Nippostrongylus</taxon>
    </lineage>
</organism>
<dbReference type="PANTHER" id="PTHR21523">
    <property type="match status" value="1"/>
</dbReference>
<dbReference type="STRING" id="27835.A0A0N4YAI2"/>
<keyword evidence="1" id="KW-0175">Coiled coil</keyword>
<dbReference type="AlphaFoldDB" id="A0A0N4YAI2"/>
<evidence type="ECO:0000256" key="1">
    <source>
        <dbReference type="SAM" id="Coils"/>
    </source>
</evidence>
<evidence type="ECO:0000313" key="4">
    <source>
        <dbReference type="WBParaSite" id="NBR_0001339901-mRNA-1"/>
    </source>
</evidence>
<name>A0A0N4YAI2_NIPBR</name>